<name>A0A0G0K4U6_9BACT</name>
<comment type="caution">
    <text evidence="2">The sequence shown here is derived from an EMBL/GenBank/DDBJ whole genome shotgun (WGS) entry which is preliminary data.</text>
</comment>
<feature type="region of interest" description="Disordered" evidence="1">
    <location>
        <begin position="1"/>
        <end position="28"/>
    </location>
</feature>
<sequence length="72" mass="8654">MEKKAGGNKTKRAKNSRNTKRKHLHPRTYIDRIKIEGVKLELRHTRNEKKINITRNYESPFESHENSKLRNK</sequence>
<dbReference type="AlphaFoldDB" id="A0A0G0K4U6"/>
<protein>
    <submittedName>
        <fullName evidence="2">Uncharacterized protein</fullName>
    </submittedName>
</protein>
<gene>
    <name evidence="2" type="ORF">US50_C0009G0012</name>
</gene>
<feature type="compositionally biased region" description="Basic residues" evidence="1">
    <location>
        <begin position="9"/>
        <end position="26"/>
    </location>
</feature>
<proteinExistence type="predicted"/>
<reference evidence="2 3" key="1">
    <citation type="journal article" date="2015" name="Nature">
        <title>rRNA introns, odd ribosomes, and small enigmatic genomes across a large radiation of phyla.</title>
        <authorList>
            <person name="Brown C.T."/>
            <person name="Hug L.A."/>
            <person name="Thomas B.C."/>
            <person name="Sharon I."/>
            <person name="Castelle C.J."/>
            <person name="Singh A."/>
            <person name="Wilkins M.J."/>
            <person name="Williams K.H."/>
            <person name="Banfield J.F."/>
        </authorList>
    </citation>
    <scope>NUCLEOTIDE SEQUENCE [LARGE SCALE GENOMIC DNA]</scope>
</reference>
<organism evidence="2 3">
    <name type="scientific">Candidatus Nomurabacteria bacterium GW2011_GWB1_37_5</name>
    <dbReference type="NCBI Taxonomy" id="1618742"/>
    <lineage>
        <taxon>Bacteria</taxon>
        <taxon>Candidatus Nomuraibacteriota</taxon>
    </lineage>
</organism>
<dbReference type="Proteomes" id="UP000033876">
    <property type="component" value="Unassembled WGS sequence"/>
</dbReference>
<dbReference type="EMBL" id="LBTF01000009">
    <property type="protein sequence ID" value="KKQ35646.1"/>
    <property type="molecule type" value="Genomic_DNA"/>
</dbReference>
<accession>A0A0G0K4U6</accession>
<evidence type="ECO:0000256" key="1">
    <source>
        <dbReference type="SAM" id="MobiDB-lite"/>
    </source>
</evidence>
<evidence type="ECO:0000313" key="3">
    <source>
        <dbReference type="Proteomes" id="UP000033876"/>
    </source>
</evidence>
<evidence type="ECO:0000313" key="2">
    <source>
        <dbReference type="EMBL" id="KKQ35646.1"/>
    </source>
</evidence>